<dbReference type="AlphaFoldDB" id="A0A5J5GMY5"/>
<proteinExistence type="predicted"/>
<dbReference type="Gene3D" id="3.30.450.80">
    <property type="entry name" value="Transcription factor LuxR-like, autoinducer-binding domain"/>
    <property type="match status" value="1"/>
</dbReference>
<dbReference type="Pfam" id="PF00196">
    <property type="entry name" value="GerE"/>
    <property type="match status" value="1"/>
</dbReference>
<dbReference type="InterPro" id="IPR036693">
    <property type="entry name" value="TF_LuxR_autoind-bd_dom_sf"/>
</dbReference>
<organism evidence="5 6">
    <name type="scientific">Histidinibacterium aquaticum</name>
    <dbReference type="NCBI Taxonomy" id="2613962"/>
    <lineage>
        <taxon>Bacteria</taxon>
        <taxon>Pseudomonadati</taxon>
        <taxon>Pseudomonadota</taxon>
        <taxon>Alphaproteobacteria</taxon>
        <taxon>Rhodobacterales</taxon>
        <taxon>Paracoccaceae</taxon>
        <taxon>Histidinibacterium</taxon>
    </lineage>
</organism>
<name>A0A5J5GMY5_9RHOB</name>
<dbReference type="PANTHER" id="PTHR44688:SF16">
    <property type="entry name" value="DNA-BINDING TRANSCRIPTIONAL ACTIVATOR DEVR_DOSR"/>
    <property type="match status" value="1"/>
</dbReference>
<dbReference type="InterPro" id="IPR000792">
    <property type="entry name" value="Tscrpt_reg_LuxR_C"/>
</dbReference>
<dbReference type="Gene3D" id="1.10.10.10">
    <property type="entry name" value="Winged helix-like DNA-binding domain superfamily/Winged helix DNA-binding domain"/>
    <property type="match status" value="1"/>
</dbReference>
<keyword evidence="2" id="KW-0238">DNA-binding</keyword>
<dbReference type="PANTHER" id="PTHR44688">
    <property type="entry name" value="DNA-BINDING TRANSCRIPTIONAL ACTIVATOR DEVR_DOSR"/>
    <property type="match status" value="1"/>
</dbReference>
<gene>
    <name evidence="5" type="ORF">F3S47_08435</name>
</gene>
<dbReference type="PRINTS" id="PR00038">
    <property type="entry name" value="HTHLUXR"/>
</dbReference>
<dbReference type="PROSITE" id="PS50043">
    <property type="entry name" value="HTH_LUXR_2"/>
    <property type="match status" value="1"/>
</dbReference>
<dbReference type="InterPro" id="IPR016032">
    <property type="entry name" value="Sig_transdc_resp-reg_C-effctor"/>
</dbReference>
<keyword evidence="3" id="KW-0804">Transcription</keyword>
<dbReference type="InterPro" id="IPR036388">
    <property type="entry name" value="WH-like_DNA-bd_sf"/>
</dbReference>
<dbReference type="Proteomes" id="UP000326554">
    <property type="component" value="Unassembled WGS sequence"/>
</dbReference>
<dbReference type="SMART" id="SM00421">
    <property type="entry name" value="HTH_LUXR"/>
    <property type="match status" value="1"/>
</dbReference>
<sequence length="173" mass="19728">MEEINNLPREWVDHYTQNRFMLSDPVIRWVYSQTGAIRWSEIQIEDPQRILLQAKSFGLRYGLAVSVFDNNPEGQRSFGTFARSDREFDDAEIRVLKAYVTRLHNEKAPPTNITQAELEALSMVKDGLRLKQIAHDLGVSEGAVKQRLKNAKRKLGAQTSAQAVTRAQEFGLI</sequence>
<evidence type="ECO:0000256" key="1">
    <source>
        <dbReference type="ARBA" id="ARBA00023015"/>
    </source>
</evidence>
<evidence type="ECO:0000313" key="6">
    <source>
        <dbReference type="Proteomes" id="UP000326554"/>
    </source>
</evidence>
<dbReference type="EMBL" id="VYQE01000002">
    <property type="protein sequence ID" value="KAA9009510.1"/>
    <property type="molecule type" value="Genomic_DNA"/>
</dbReference>
<evidence type="ECO:0000259" key="4">
    <source>
        <dbReference type="PROSITE" id="PS50043"/>
    </source>
</evidence>
<dbReference type="Pfam" id="PF03472">
    <property type="entry name" value="Autoind_bind"/>
    <property type="match status" value="1"/>
</dbReference>
<comment type="caution">
    <text evidence="5">The sequence shown here is derived from an EMBL/GenBank/DDBJ whole genome shotgun (WGS) entry which is preliminary data.</text>
</comment>
<dbReference type="InterPro" id="IPR005143">
    <property type="entry name" value="TF_LuxR_autoind-bd_dom"/>
</dbReference>
<keyword evidence="6" id="KW-1185">Reference proteome</keyword>
<dbReference type="SUPFAM" id="SSF75516">
    <property type="entry name" value="Pheromone-binding domain of LuxR-like quorum-sensing transcription factors"/>
    <property type="match status" value="1"/>
</dbReference>
<evidence type="ECO:0000256" key="2">
    <source>
        <dbReference type="ARBA" id="ARBA00023125"/>
    </source>
</evidence>
<accession>A0A5J5GMY5</accession>
<dbReference type="SUPFAM" id="SSF46894">
    <property type="entry name" value="C-terminal effector domain of the bipartite response regulators"/>
    <property type="match status" value="1"/>
</dbReference>
<reference evidence="5 6" key="1">
    <citation type="submission" date="2019-09" db="EMBL/GenBank/DDBJ databases">
        <authorList>
            <person name="Park J.-S."/>
            <person name="Choi H.-J."/>
        </authorList>
    </citation>
    <scope>NUCLEOTIDE SEQUENCE [LARGE SCALE GENOMIC DNA]</scope>
    <source>
        <strain evidence="5 6">176SS1-4</strain>
    </source>
</reference>
<evidence type="ECO:0000256" key="3">
    <source>
        <dbReference type="ARBA" id="ARBA00023163"/>
    </source>
</evidence>
<protein>
    <submittedName>
        <fullName evidence="5">LuxR family transcriptional regulator</fullName>
    </submittedName>
</protein>
<dbReference type="GO" id="GO:0003677">
    <property type="term" value="F:DNA binding"/>
    <property type="evidence" value="ECO:0007669"/>
    <property type="project" value="UniProtKB-KW"/>
</dbReference>
<evidence type="ECO:0000313" key="5">
    <source>
        <dbReference type="EMBL" id="KAA9009510.1"/>
    </source>
</evidence>
<feature type="domain" description="HTH luxR-type" evidence="4">
    <location>
        <begin position="106"/>
        <end position="171"/>
    </location>
</feature>
<dbReference type="GO" id="GO:0006355">
    <property type="term" value="P:regulation of DNA-templated transcription"/>
    <property type="evidence" value="ECO:0007669"/>
    <property type="project" value="InterPro"/>
</dbReference>
<dbReference type="CDD" id="cd06170">
    <property type="entry name" value="LuxR_C_like"/>
    <property type="match status" value="1"/>
</dbReference>
<keyword evidence="1" id="KW-0805">Transcription regulation</keyword>